<dbReference type="Proteomes" id="UP001219862">
    <property type="component" value="Unassembled WGS sequence"/>
</dbReference>
<dbReference type="SUPFAM" id="SSF53756">
    <property type="entry name" value="UDP-Glycosyltransferase/glycogen phosphorylase"/>
    <property type="match status" value="1"/>
</dbReference>
<keyword evidence="2" id="KW-1185">Reference proteome</keyword>
<reference evidence="1 2" key="1">
    <citation type="submission" date="2022-10" db="EMBL/GenBank/DDBJ databases">
        <title>paucibacter sp. hw8 Genome sequencing.</title>
        <authorList>
            <person name="Park S."/>
        </authorList>
    </citation>
    <scope>NUCLEOTIDE SEQUENCE [LARGE SCALE GENOMIC DNA]</scope>
    <source>
        <strain evidence="2">hw8</strain>
    </source>
</reference>
<dbReference type="EMBL" id="JAQQXS010000018">
    <property type="protein sequence ID" value="MDC8786954.1"/>
    <property type="molecule type" value="Genomic_DNA"/>
</dbReference>
<accession>A0ABT5KVI8</accession>
<sequence>MTDTPPSAYIDVSDMRLGDRMACAWWAQQRRMNEGLRFALLDRNFKLAERFSLALFFPATFTEMSEAEIKAANLPEWHQSNLWLTVTNAFAKTQLAGHFEYLPPEVLQRAEEIRRQKTPGKPRVLIHQLNDAPYNRVRNWKQCDADALPPALTALGFDVLLLNPKAKQFIGGYTEMLAQMLVCDAFIGGDTGPSHVFALLCADKPQVAIYPDMTRNEKMYEWQRVELGVELPWSSMPLRPDLAKLTLRHTRHWVFERGLPRWHRVGRFKVEDAVNTLLSVMPAPR</sequence>
<evidence type="ECO:0000313" key="1">
    <source>
        <dbReference type="EMBL" id="MDC8786954.1"/>
    </source>
</evidence>
<organism evidence="1 2">
    <name type="scientific">Roseateles koreensis</name>
    <dbReference type="NCBI Taxonomy" id="2987526"/>
    <lineage>
        <taxon>Bacteria</taxon>
        <taxon>Pseudomonadati</taxon>
        <taxon>Pseudomonadota</taxon>
        <taxon>Betaproteobacteria</taxon>
        <taxon>Burkholderiales</taxon>
        <taxon>Sphaerotilaceae</taxon>
        <taxon>Roseateles</taxon>
    </lineage>
</organism>
<proteinExistence type="predicted"/>
<comment type="caution">
    <text evidence="1">The sequence shown here is derived from an EMBL/GenBank/DDBJ whole genome shotgun (WGS) entry which is preliminary data.</text>
</comment>
<name>A0ABT5KVI8_9BURK</name>
<protein>
    <recommendedName>
        <fullName evidence="3">Glycosyltransferase family 9 (Heptosyltransferase)</fullName>
    </recommendedName>
</protein>
<evidence type="ECO:0008006" key="3">
    <source>
        <dbReference type="Google" id="ProtNLM"/>
    </source>
</evidence>
<evidence type="ECO:0000313" key="2">
    <source>
        <dbReference type="Proteomes" id="UP001219862"/>
    </source>
</evidence>
<gene>
    <name evidence="1" type="ORF">PRZ01_17330</name>
</gene>